<organism evidence="2">
    <name type="scientific">Cacopsylla melanoneura</name>
    <dbReference type="NCBI Taxonomy" id="428564"/>
    <lineage>
        <taxon>Eukaryota</taxon>
        <taxon>Metazoa</taxon>
        <taxon>Ecdysozoa</taxon>
        <taxon>Arthropoda</taxon>
        <taxon>Hexapoda</taxon>
        <taxon>Insecta</taxon>
        <taxon>Pterygota</taxon>
        <taxon>Neoptera</taxon>
        <taxon>Paraneoptera</taxon>
        <taxon>Hemiptera</taxon>
        <taxon>Sternorrhyncha</taxon>
        <taxon>Psylloidea</taxon>
        <taxon>Psyllidae</taxon>
        <taxon>Psyllinae</taxon>
        <taxon>Cacopsylla</taxon>
    </lineage>
</organism>
<sequence length="104" mass="11241">MLSHYTTNGCHIPSVTHTLAVVASVIPVDLLCAVSICQVPEHCAVVVREVECARFAQRKRPFDVGAPSVHFGLHSTQPAQQLPPRTQAVRSTLRGEGTSESTRP</sequence>
<protein>
    <submittedName>
        <fullName evidence="2">Uncharacterized protein</fullName>
    </submittedName>
</protein>
<name>A0A8D8YA71_9HEMI</name>
<evidence type="ECO:0000256" key="1">
    <source>
        <dbReference type="SAM" id="MobiDB-lite"/>
    </source>
</evidence>
<reference evidence="2" key="1">
    <citation type="submission" date="2021-05" db="EMBL/GenBank/DDBJ databases">
        <authorList>
            <person name="Alioto T."/>
            <person name="Alioto T."/>
            <person name="Gomez Garrido J."/>
        </authorList>
    </citation>
    <scope>NUCLEOTIDE SEQUENCE</scope>
</reference>
<feature type="region of interest" description="Disordered" evidence="1">
    <location>
        <begin position="71"/>
        <end position="104"/>
    </location>
</feature>
<accession>A0A8D8YA71</accession>
<dbReference type="EMBL" id="HBUF01368681">
    <property type="protein sequence ID" value="CAG6724977.1"/>
    <property type="molecule type" value="Transcribed_RNA"/>
</dbReference>
<proteinExistence type="predicted"/>
<dbReference type="EMBL" id="HBUF01368679">
    <property type="protein sequence ID" value="CAG6724973.1"/>
    <property type="molecule type" value="Transcribed_RNA"/>
</dbReference>
<dbReference type="EMBL" id="HBUF01368680">
    <property type="protein sequence ID" value="CAG6724975.1"/>
    <property type="molecule type" value="Transcribed_RNA"/>
</dbReference>
<dbReference type="AlphaFoldDB" id="A0A8D8YA71"/>
<evidence type="ECO:0000313" key="2">
    <source>
        <dbReference type="EMBL" id="CAG6724973.1"/>
    </source>
</evidence>
<feature type="compositionally biased region" description="Polar residues" evidence="1">
    <location>
        <begin position="74"/>
        <end position="90"/>
    </location>
</feature>